<dbReference type="PANTHER" id="PTHR38355:SF1">
    <property type="entry name" value="OS06G0149500 PROTEIN"/>
    <property type="match status" value="1"/>
</dbReference>
<reference evidence="3 4" key="1">
    <citation type="journal article" date="2013" name="Genome Biol.">
        <title>The genome sequence of the most widely cultivated cacao type and its use to identify candidate genes regulating pod color.</title>
        <authorList>
            <person name="Motamayor J.C."/>
            <person name="Mockaitis K."/>
            <person name="Schmutz J."/>
            <person name="Haiminen N."/>
            <person name="Iii D.L."/>
            <person name="Cornejo O."/>
            <person name="Findley S.D."/>
            <person name="Zheng P."/>
            <person name="Utro F."/>
            <person name="Royaert S."/>
            <person name="Saski C."/>
            <person name="Jenkins J."/>
            <person name="Podicheti R."/>
            <person name="Zhao M."/>
            <person name="Scheffler B.E."/>
            <person name="Stack J.C."/>
            <person name="Feltus F.A."/>
            <person name="Mustiga G.M."/>
            <person name="Amores F."/>
            <person name="Phillips W."/>
            <person name="Marelli J.P."/>
            <person name="May G.D."/>
            <person name="Shapiro H."/>
            <person name="Ma J."/>
            <person name="Bustamante C.D."/>
            <person name="Schnell R.J."/>
            <person name="Main D."/>
            <person name="Gilbert D."/>
            <person name="Parida L."/>
            <person name="Kuhn D.N."/>
        </authorList>
    </citation>
    <scope>NUCLEOTIDE SEQUENCE [LARGE SCALE GENOMIC DNA]</scope>
    <source>
        <strain evidence="4">cv. Matina 1-6</strain>
    </source>
</reference>
<dbReference type="Gramene" id="EOY16273">
    <property type="protein sequence ID" value="EOY16273"/>
    <property type="gene ID" value="TCM_035106"/>
</dbReference>
<gene>
    <name evidence="3" type="ORF">TCM_035106</name>
</gene>
<proteinExistence type="predicted"/>
<dbReference type="FunCoup" id="A0A061FH94">
    <property type="interactions" value="1168"/>
</dbReference>
<organism evidence="3 4">
    <name type="scientific">Theobroma cacao</name>
    <name type="common">Cacao</name>
    <name type="synonym">Cocoa</name>
    <dbReference type="NCBI Taxonomy" id="3641"/>
    <lineage>
        <taxon>Eukaryota</taxon>
        <taxon>Viridiplantae</taxon>
        <taxon>Streptophyta</taxon>
        <taxon>Embryophyta</taxon>
        <taxon>Tracheophyta</taxon>
        <taxon>Spermatophyta</taxon>
        <taxon>Magnoliopsida</taxon>
        <taxon>eudicotyledons</taxon>
        <taxon>Gunneridae</taxon>
        <taxon>Pentapetalae</taxon>
        <taxon>rosids</taxon>
        <taxon>malvids</taxon>
        <taxon>Malvales</taxon>
        <taxon>Malvaceae</taxon>
        <taxon>Byttnerioideae</taxon>
        <taxon>Theobroma</taxon>
    </lineage>
</organism>
<feature type="region of interest" description="Disordered" evidence="2">
    <location>
        <begin position="96"/>
        <end position="116"/>
    </location>
</feature>
<keyword evidence="4" id="KW-1185">Reference proteome</keyword>
<dbReference type="InParanoid" id="A0A061FH94"/>
<dbReference type="eggNOG" id="ENOG502S3YR">
    <property type="taxonomic scope" value="Eukaryota"/>
</dbReference>
<dbReference type="EMBL" id="CM001886">
    <property type="protein sequence ID" value="EOY16273.1"/>
    <property type="molecule type" value="Genomic_DNA"/>
</dbReference>
<dbReference type="PANTHER" id="PTHR38355">
    <property type="entry name" value="OS06G0149500 PROTEIN"/>
    <property type="match status" value="1"/>
</dbReference>
<evidence type="ECO:0000313" key="3">
    <source>
        <dbReference type="EMBL" id="EOY16273.1"/>
    </source>
</evidence>
<protein>
    <submittedName>
        <fullName evidence="3">Uncharacterized protein isoform 1</fullName>
    </submittedName>
</protein>
<dbReference type="KEGG" id="tcc:18592327"/>
<dbReference type="AlphaFoldDB" id="A0A061FH94"/>
<keyword evidence="1" id="KW-0175">Coiled coil</keyword>
<dbReference type="STRING" id="3641.A0A061FH94"/>
<name>A0A061FH94_THECC</name>
<sequence>MELANKLVALAARAANSNVVIDACLVTSFAVLGIRSLNQQKDIEALEAEKDSLTKTNKAMKKAIWDWKQQLFAEADSDSPLVPLASLKAIYGEAPSPPIGDATKEDAKSPASKFVV</sequence>
<feature type="coiled-coil region" evidence="1">
    <location>
        <begin position="36"/>
        <end position="63"/>
    </location>
</feature>
<evidence type="ECO:0000313" key="4">
    <source>
        <dbReference type="Proteomes" id="UP000026915"/>
    </source>
</evidence>
<evidence type="ECO:0000256" key="2">
    <source>
        <dbReference type="SAM" id="MobiDB-lite"/>
    </source>
</evidence>
<accession>A0A061FH94</accession>
<dbReference type="Proteomes" id="UP000026915">
    <property type="component" value="Chromosome 8"/>
</dbReference>
<evidence type="ECO:0000256" key="1">
    <source>
        <dbReference type="SAM" id="Coils"/>
    </source>
</evidence>
<dbReference type="Gramene" id="Tc08v2_t010510.1">
    <property type="protein sequence ID" value="Tc08v2_p010510.1"/>
    <property type="gene ID" value="Tc08v2_g010510"/>
</dbReference>
<dbReference type="OMA" id="QTMWDWK"/>
<dbReference type="OrthoDB" id="1857819at2759"/>